<dbReference type="Gene3D" id="3.40.50.720">
    <property type="entry name" value="NAD(P)-binding Rossmann-like Domain"/>
    <property type="match status" value="1"/>
</dbReference>
<evidence type="ECO:0000313" key="3">
    <source>
        <dbReference type="Proteomes" id="UP000292302"/>
    </source>
</evidence>
<comment type="similarity">
    <text evidence="1">Belongs to the ornithine cyclodeaminase/mu-crystallin family.</text>
</comment>
<dbReference type="Gene3D" id="3.30.1780.10">
    <property type="entry name" value="ornithine cyclodeaminase, domain 1"/>
    <property type="match status" value="1"/>
</dbReference>
<proteinExistence type="inferred from homology"/>
<dbReference type="PIRSF" id="PIRSF001439">
    <property type="entry name" value="CryM"/>
    <property type="match status" value="1"/>
</dbReference>
<reference evidence="2 3" key="1">
    <citation type="submission" date="2018-06" db="EMBL/GenBank/DDBJ databases">
        <title>Three novel Pseudomonas species isolated from symptomatic oak.</title>
        <authorList>
            <person name="Bueno-Gonzalez V."/>
            <person name="Brady C."/>
        </authorList>
    </citation>
    <scope>NUCLEOTIDE SEQUENCE [LARGE SCALE GENOMIC DNA]</scope>
    <source>
        <strain evidence="2 3">P9A</strain>
    </source>
</reference>
<name>A0A4Q9QQR3_9GAMM</name>
<accession>A0A4Q9QQR3</accession>
<dbReference type="Proteomes" id="UP000292302">
    <property type="component" value="Unassembled WGS sequence"/>
</dbReference>
<evidence type="ECO:0000313" key="2">
    <source>
        <dbReference type="EMBL" id="TBU83247.1"/>
    </source>
</evidence>
<dbReference type="GO" id="GO:0019752">
    <property type="term" value="P:carboxylic acid metabolic process"/>
    <property type="evidence" value="ECO:0007669"/>
    <property type="project" value="UniProtKB-ARBA"/>
</dbReference>
<dbReference type="OrthoDB" id="9809203at2"/>
<dbReference type="GO" id="GO:0016491">
    <property type="term" value="F:oxidoreductase activity"/>
    <property type="evidence" value="ECO:0007669"/>
    <property type="project" value="UniProtKB-ARBA"/>
</dbReference>
<dbReference type="GO" id="GO:0005737">
    <property type="term" value="C:cytoplasm"/>
    <property type="evidence" value="ECO:0007669"/>
    <property type="project" value="TreeGrafter"/>
</dbReference>
<dbReference type="FunFam" id="3.40.50.720:FF:000311">
    <property type="entry name" value="Ornithine cyclodeaminase"/>
    <property type="match status" value="1"/>
</dbReference>
<sequence length="309" mass="33484">MKFHDAQTLAKHLDWKSLIDAQRHMYDLPCEVPPRPHYELGAATGEAGTALIMPAWNSRYFGVKTVLVTPGNRARGLSALHSTYILSCRETGEPLAAFDGNVITSRRTAAASALGADFLARKDARNLLLVGAGRVGSLVPQAHRQVREISAVRVWDIDPAQSRRLVTELRDEGFDAEVARSIEAELAWADVVSTATLACAPIVAGAWLKAGTHVDLIGSFTPRMREADDEVMRRGQVFVDTYIALTESGDLVQPLASFMTESAIRGSLQQLCTGSTRGRDNADEITVFKAVGHALADLVTAVAAYQRLC</sequence>
<protein>
    <submittedName>
        <fullName evidence="2">Ornithine cyclodeaminase family protein</fullName>
    </submittedName>
</protein>
<gene>
    <name evidence="2" type="ORF">DNK06_02045</name>
</gene>
<dbReference type="NCBIfam" id="NF004793">
    <property type="entry name" value="PRK06141.1"/>
    <property type="match status" value="1"/>
</dbReference>
<dbReference type="RefSeq" id="WP_131178392.1">
    <property type="nucleotide sequence ID" value="NZ_QJUI01000002.1"/>
</dbReference>
<dbReference type="PANTHER" id="PTHR13812">
    <property type="entry name" value="KETIMINE REDUCTASE MU-CRYSTALLIN"/>
    <property type="match status" value="1"/>
</dbReference>
<dbReference type="AlphaFoldDB" id="A0A4Q9QQR3"/>
<dbReference type="InterPro" id="IPR036291">
    <property type="entry name" value="NAD(P)-bd_dom_sf"/>
</dbReference>
<dbReference type="PANTHER" id="PTHR13812:SF19">
    <property type="entry name" value="KETIMINE REDUCTASE MU-CRYSTALLIN"/>
    <property type="match status" value="1"/>
</dbReference>
<dbReference type="SUPFAM" id="SSF51735">
    <property type="entry name" value="NAD(P)-binding Rossmann-fold domains"/>
    <property type="match status" value="1"/>
</dbReference>
<dbReference type="EMBL" id="QJUI01000002">
    <property type="protein sequence ID" value="TBU83247.1"/>
    <property type="molecule type" value="Genomic_DNA"/>
</dbReference>
<organism evidence="2 3">
    <name type="scientific">Phytopseudomonas daroniae</name>
    <dbReference type="NCBI Taxonomy" id="2487519"/>
    <lineage>
        <taxon>Bacteria</taxon>
        <taxon>Pseudomonadati</taxon>
        <taxon>Pseudomonadota</taxon>
        <taxon>Gammaproteobacteria</taxon>
        <taxon>Pseudomonadales</taxon>
        <taxon>Pseudomonadaceae</taxon>
        <taxon>Phytopseudomonas</taxon>
    </lineage>
</organism>
<dbReference type="InterPro" id="IPR003462">
    <property type="entry name" value="ODC_Mu_crystall"/>
</dbReference>
<keyword evidence="3" id="KW-1185">Reference proteome</keyword>
<comment type="caution">
    <text evidence="2">The sequence shown here is derived from an EMBL/GenBank/DDBJ whole genome shotgun (WGS) entry which is preliminary data.</text>
</comment>
<evidence type="ECO:0000256" key="1">
    <source>
        <dbReference type="ARBA" id="ARBA00008903"/>
    </source>
</evidence>
<dbReference type="InterPro" id="IPR023401">
    <property type="entry name" value="ODC_N"/>
</dbReference>
<dbReference type="Pfam" id="PF02423">
    <property type="entry name" value="OCD_Mu_crystall"/>
    <property type="match status" value="1"/>
</dbReference>